<proteinExistence type="predicted"/>
<comment type="caution">
    <text evidence="1">The sequence shown here is derived from an EMBL/GenBank/DDBJ whole genome shotgun (WGS) entry which is preliminary data.</text>
</comment>
<dbReference type="AlphaFoldDB" id="A0A1F2PGZ3"/>
<evidence type="ECO:0000313" key="1">
    <source>
        <dbReference type="EMBL" id="OFV70152.1"/>
    </source>
</evidence>
<accession>A0A1F2PGZ3</accession>
<reference evidence="1 3" key="1">
    <citation type="submission" date="2015-09" db="EMBL/GenBank/DDBJ databases">
        <title>Genome sequence of Acetobacterium wieringae DSM 1911.</title>
        <authorList>
            <person name="Poehlein A."/>
            <person name="Bengelsdorf F.R."/>
            <person name="Schiel-Bengelsdorf B."/>
            <person name="Duerre P."/>
            <person name="Daniel R."/>
        </authorList>
    </citation>
    <scope>NUCLEOTIDE SEQUENCE [LARGE SCALE GENOMIC DNA]</scope>
    <source>
        <strain evidence="1 3">DSM 1911</strain>
    </source>
</reference>
<reference evidence="2 4" key="2">
    <citation type="submission" date="2019-08" db="EMBL/GenBank/DDBJ databases">
        <title>Isolation and enrichment of carboxydotrophic bacteria from anaerobic sludge for the production of bio-based chemicals from syngas.</title>
        <authorList>
            <person name="Antares A.L."/>
            <person name="Moreira J."/>
            <person name="Diender M."/>
            <person name="Parshina S.N."/>
            <person name="Stams A.J.M."/>
            <person name="Alves M."/>
            <person name="Alves J.I."/>
            <person name="Sousa D.Z."/>
        </authorList>
    </citation>
    <scope>NUCLEOTIDE SEQUENCE [LARGE SCALE GENOMIC DNA]</scope>
    <source>
        <strain evidence="2 4">JM</strain>
    </source>
</reference>
<dbReference type="Gene3D" id="3.40.30.10">
    <property type="entry name" value="Glutaredoxin"/>
    <property type="match status" value="1"/>
</dbReference>
<name>A0A1F2PGZ3_9FIRM</name>
<dbReference type="Proteomes" id="UP000322619">
    <property type="component" value="Unassembled WGS sequence"/>
</dbReference>
<gene>
    <name evidence="1" type="primary">arsD_3</name>
    <name evidence="1" type="ORF">ACWI_23570</name>
    <name evidence="2" type="ORF">FXB42_03700</name>
</gene>
<organism evidence="1 3">
    <name type="scientific">Acetobacterium wieringae</name>
    <dbReference type="NCBI Taxonomy" id="52694"/>
    <lineage>
        <taxon>Bacteria</taxon>
        <taxon>Bacillati</taxon>
        <taxon>Bacillota</taxon>
        <taxon>Clostridia</taxon>
        <taxon>Eubacteriales</taxon>
        <taxon>Eubacteriaceae</taxon>
        <taxon>Acetobacterium</taxon>
    </lineage>
</organism>
<evidence type="ECO:0000313" key="3">
    <source>
        <dbReference type="Proteomes" id="UP000176244"/>
    </source>
</evidence>
<evidence type="ECO:0000313" key="2">
    <source>
        <dbReference type="EMBL" id="TYC87562.1"/>
    </source>
</evidence>
<dbReference type="RefSeq" id="WP_070371635.1">
    <property type="nucleotide sequence ID" value="NZ_CP097897.1"/>
</dbReference>
<dbReference type="OrthoDB" id="9801358at2"/>
<dbReference type="GO" id="GO:0046685">
    <property type="term" value="P:response to arsenic-containing substance"/>
    <property type="evidence" value="ECO:0007669"/>
    <property type="project" value="InterPro"/>
</dbReference>
<dbReference type="EMBL" id="VSLA01000004">
    <property type="protein sequence ID" value="TYC87562.1"/>
    <property type="molecule type" value="Genomic_DNA"/>
</dbReference>
<dbReference type="Pfam" id="PF06953">
    <property type="entry name" value="ArsD"/>
    <property type="match status" value="1"/>
</dbReference>
<dbReference type="Proteomes" id="UP000176244">
    <property type="component" value="Unassembled WGS sequence"/>
</dbReference>
<dbReference type="InterPro" id="IPR010712">
    <property type="entry name" value="Arsenical-R_ArsD"/>
</dbReference>
<sequence length="143" mass="15924">MKKVEFYEPAGCASGICDPMIEADLLRIEHMVKDLRERGVSVTRYNVMDDMPSFMESFIVKEAIATKGIECLPLTIVDGKIEMMGKYPTDFALAKWAGLPWSDLEIYAEREKRGKTVFLGFGEEVKGNDCDDSDCSGDCDSCG</sequence>
<dbReference type="GO" id="GO:0045892">
    <property type="term" value="P:negative regulation of DNA-templated transcription"/>
    <property type="evidence" value="ECO:0007669"/>
    <property type="project" value="InterPro"/>
</dbReference>
<evidence type="ECO:0000313" key="4">
    <source>
        <dbReference type="Proteomes" id="UP000322619"/>
    </source>
</evidence>
<dbReference type="GO" id="GO:0003677">
    <property type="term" value="F:DNA binding"/>
    <property type="evidence" value="ECO:0007669"/>
    <property type="project" value="InterPro"/>
</dbReference>
<dbReference type="STRING" id="52694.ACWI_23570"/>
<dbReference type="EMBL" id="LKEU01000033">
    <property type="protein sequence ID" value="OFV70152.1"/>
    <property type="molecule type" value="Genomic_DNA"/>
</dbReference>
<protein>
    <submittedName>
        <fullName evidence="2">Arsenic metallochaperone ArsD family protein</fullName>
    </submittedName>
    <submittedName>
        <fullName evidence="1">Arsenical resistance operon trans-acting repressor ArsD</fullName>
    </submittedName>
</protein>